<dbReference type="WBParaSite" id="nRc.2.0.1.t37337-RA">
    <property type="protein sequence ID" value="nRc.2.0.1.t37337-RA"/>
    <property type="gene ID" value="nRc.2.0.1.g37337"/>
</dbReference>
<protein>
    <submittedName>
        <fullName evidence="2">Uncharacterized protein</fullName>
    </submittedName>
</protein>
<proteinExistence type="predicted"/>
<reference evidence="2" key="1">
    <citation type="submission" date="2022-11" db="UniProtKB">
        <authorList>
            <consortium name="WormBaseParasite"/>
        </authorList>
    </citation>
    <scope>IDENTIFICATION</scope>
</reference>
<organism evidence="1 2">
    <name type="scientific">Romanomermis culicivorax</name>
    <name type="common">Nematode worm</name>
    <dbReference type="NCBI Taxonomy" id="13658"/>
    <lineage>
        <taxon>Eukaryota</taxon>
        <taxon>Metazoa</taxon>
        <taxon>Ecdysozoa</taxon>
        <taxon>Nematoda</taxon>
        <taxon>Enoplea</taxon>
        <taxon>Dorylaimia</taxon>
        <taxon>Mermithida</taxon>
        <taxon>Mermithoidea</taxon>
        <taxon>Mermithidae</taxon>
        <taxon>Romanomermis</taxon>
    </lineage>
</organism>
<dbReference type="AlphaFoldDB" id="A0A915KF41"/>
<keyword evidence="1" id="KW-1185">Reference proteome</keyword>
<dbReference type="Proteomes" id="UP000887565">
    <property type="component" value="Unplaced"/>
</dbReference>
<accession>A0A915KF41</accession>
<name>A0A915KF41_ROMCU</name>
<evidence type="ECO:0000313" key="1">
    <source>
        <dbReference type="Proteomes" id="UP000887565"/>
    </source>
</evidence>
<sequence>MLSKSFERCALQPNGLVQSREKWMGYNVLHFGGNYPKYGLEHRINDELLLKTDDWIKFLGATIPICVRVNQSDERQFGENHVYC</sequence>
<evidence type="ECO:0000313" key="2">
    <source>
        <dbReference type="WBParaSite" id="nRc.2.0.1.t37337-RA"/>
    </source>
</evidence>